<dbReference type="Gene3D" id="3.10.50.40">
    <property type="match status" value="1"/>
</dbReference>
<dbReference type="OrthoDB" id="9814548at2"/>
<dbReference type="Gene3D" id="1.10.287.460">
    <property type="entry name" value="Peptidyl-prolyl cis-trans isomerase, FKBP-type, N-terminal domain"/>
    <property type="match status" value="1"/>
</dbReference>
<name>A0A1T4MF83_9GAMM</name>
<dbReference type="SUPFAM" id="SSF54534">
    <property type="entry name" value="FKBP-like"/>
    <property type="match status" value="1"/>
</dbReference>
<evidence type="ECO:0000313" key="11">
    <source>
        <dbReference type="Proteomes" id="UP000190061"/>
    </source>
</evidence>
<feature type="domain" description="PPIase FKBP-type" evidence="9">
    <location>
        <begin position="171"/>
        <end position="258"/>
    </location>
</feature>
<dbReference type="GO" id="GO:0003755">
    <property type="term" value="F:peptidyl-prolyl cis-trans isomerase activity"/>
    <property type="evidence" value="ECO:0007669"/>
    <property type="project" value="UniProtKB-UniRule"/>
</dbReference>
<proteinExistence type="inferred from homology"/>
<evidence type="ECO:0000256" key="5">
    <source>
        <dbReference type="ARBA" id="ARBA00023235"/>
    </source>
</evidence>
<dbReference type="EMBL" id="FUXP01000001">
    <property type="protein sequence ID" value="SJZ65730.1"/>
    <property type="molecule type" value="Genomic_DNA"/>
</dbReference>
<dbReference type="InterPro" id="IPR046357">
    <property type="entry name" value="PPIase_dom_sf"/>
</dbReference>
<evidence type="ECO:0000259" key="9">
    <source>
        <dbReference type="PROSITE" id="PS50059"/>
    </source>
</evidence>
<keyword evidence="3 8" id="KW-0732">Signal</keyword>
<dbReference type="STRING" id="1122188.SAMN02745674_00407"/>
<dbReference type="InterPro" id="IPR001179">
    <property type="entry name" value="PPIase_FKBP_dom"/>
</dbReference>
<comment type="catalytic activity">
    <reaction evidence="1 6 7">
        <text>[protein]-peptidylproline (omega=180) = [protein]-peptidylproline (omega=0)</text>
        <dbReference type="Rhea" id="RHEA:16237"/>
        <dbReference type="Rhea" id="RHEA-COMP:10747"/>
        <dbReference type="Rhea" id="RHEA-COMP:10748"/>
        <dbReference type="ChEBI" id="CHEBI:83833"/>
        <dbReference type="ChEBI" id="CHEBI:83834"/>
        <dbReference type="EC" id="5.2.1.8"/>
    </reaction>
</comment>
<keyword evidence="4 6" id="KW-0697">Rotamase</keyword>
<reference evidence="10 11" key="1">
    <citation type="submission" date="2017-02" db="EMBL/GenBank/DDBJ databases">
        <authorList>
            <person name="Peterson S.W."/>
        </authorList>
    </citation>
    <scope>NUCLEOTIDE SEQUENCE [LARGE SCALE GENOMIC DNA]</scope>
    <source>
        <strain evidence="10 11">DSM 21749</strain>
    </source>
</reference>
<evidence type="ECO:0000256" key="4">
    <source>
        <dbReference type="ARBA" id="ARBA00023110"/>
    </source>
</evidence>
<comment type="similarity">
    <text evidence="2 7">Belongs to the FKBP-type PPIase family.</text>
</comment>
<accession>A0A1T4MF83</accession>
<dbReference type="Proteomes" id="UP000190061">
    <property type="component" value="Unassembled WGS sequence"/>
</dbReference>
<feature type="chain" id="PRO_5010559319" description="Peptidyl-prolyl cis-trans isomerase" evidence="8">
    <location>
        <begin position="27"/>
        <end position="263"/>
    </location>
</feature>
<evidence type="ECO:0000256" key="2">
    <source>
        <dbReference type="ARBA" id="ARBA00006577"/>
    </source>
</evidence>
<keyword evidence="5 6" id="KW-0413">Isomerase</keyword>
<evidence type="ECO:0000256" key="6">
    <source>
        <dbReference type="PROSITE-ProRule" id="PRU00277"/>
    </source>
</evidence>
<dbReference type="PRINTS" id="PR01730">
    <property type="entry name" value="INFPOTNTIATR"/>
</dbReference>
<dbReference type="Pfam" id="PF00254">
    <property type="entry name" value="FKBP_C"/>
    <property type="match status" value="1"/>
</dbReference>
<evidence type="ECO:0000256" key="8">
    <source>
        <dbReference type="SAM" id="SignalP"/>
    </source>
</evidence>
<protein>
    <recommendedName>
        <fullName evidence="7">Peptidyl-prolyl cis-trans isomerase</fullName>
        <ecNumber evidence="7">5.2.1.8</ecNumber>
    </recommendedName>
</protein>
<dbReference type="AlphaFoldDB" id="A0A1T4MF83"/>
<evidence type="ECO:0000256" key="1">
    <source>
        <dbReference type="ARBA" id="ARBA00000971"/>
    </source>
</evidence>
<dbReference type="InterPro" id="IPR036944">
    <property type="entry name" value="PPIase_FKBP_N_sf"/>
</dbReference>
<dbReference type="PROSITE" id="PS50059">
    <property type="entry name" value="FKBP_PPIASE"/>
    <property type="match status" value="1"/>
</dbReference>
<dbReference type="PROSITE" id="PS51318">
    <property type="entry name" value="TAT"/>
    <property type="match status" value="1"/>
</dbReference>
<dbReference type="PANTHER" id="PTHR43811">
    <property type="entry name" value="FKBP-TYPE PEPTIDYL-PROLYL CIS-TRANS ISOMERASE FKPA"/>
    <property type="match status" value="1"/>
</dbReference>
<keyword evidence="11" id="KW-1185">Reference proteome</keyword>
<dbReference type="Pfam" id="PF01346">
    <property type="entry name" value="FKBP_N"/>
    <property type="match status" value="1"/>
</dbReference>
<dbReference type="RefSeq" id="WP_078757018.1">
    <property type="nucleotide sequence ID" value="NZ_FUXP01000001.1"/>
</dbReference>
<dbReference type="EC" id="5.2.1.8" evidence="7"/>
<evidence type="ECO:0000256" key="3">
    <source>
        <dbReference type="ARBA" id="ARBA00022729"/>
    </source>
</evidence>
<evidence type="ECO:0000313" key="10">
    <source>
        <dbReference type="EMBL" id="SJZ65730.1"/>
    </source>
</evidence>
<dbReference type="GO" id="GO:0006457">
    <property type="term" value="P:protein folding"/>
    <property type="evidence" value="ECO:0007669"/>
    <property type="project" value="InterPro"/>
</dbReference>
<feature type="signal peptide" evidence="8">
    <location>
        <begin position="1"/>
        <end position="26"/>
    </location>
</feature>
<evidence type="ECO:0000256" key="7">
    <source>
        <dbReference type="RuleBase" id="RU003915"/>
    </source>
</evidence>
<gene>
    <name evidence="10" type="ORF">SAMN02745674_00407</name>
</gene>
<dbReference type="InterPro" id="IPR008104">
    <property type="entry name" value="INFPOTNTIATR"/>
</dbReference>
<dbReference type="InterPro" id="IPR000774">
    <property type="entry name" value="PPIase_FKBP_N"/>
</dbReference>
<dbReference type="PANTHER" id="PTHR43811:SF57">
    <property type="entry name" value="FKBP-TYPE PEPTIDYL-PROLYL CIS-TRANS ISOMERASE FKPA-RELATED"/>
    <property type="match status" value="1"/>
</dbReference>
<organism evidence="10 11">
    <name type="scientific">Lysobacter spongiicola DSM 21749</name>
    <dbReference type="NCBI Taxonomy" id="1122188"/>
    <lineage>
        <taxon>Bacteria</taxon>
        <taxon>Pseudomonadati</taxon>
        <taxon>Pseudomonadota</taxon>
        <taxon>Gammaproteobacteria</taxon>
        <taxon>Lysobacterales</taxon>
        <taxon>Lysobacteraceae</taxon>
        <taxon>Novilysobacter</taxon>
    </lineage>
</organism>
<sequence length="263" mass="28152">MTNSPTYSTRRAALPVAMATLVLALAACQPDGGEEAATAPAADAAPGTVQVDALPTEKQQVSYMIGRDMARSLEEVKDDIDVDTLADAIRSGLEGEESLLTDEQTEQVRTAFAERVRNERVAEMQEKARVNKEEGAAFLAANAAKPDVQTTDSGLQYQVLTQGDGPRPAADDVVRVHYTGTLLDGEKFDSSHDRGEPTEIPLDQVVPGWQEGITLMPVGSTYRFWIPGELGYGEAGTPGGPIGPNEVLVFEVELQDIVEAPAR</sequence>
<dbReference type="InterPro" id="IPR006311">
    <property type="entry name" value="TAT_signal"/>
</dbReference>
<dbReference type="GO" id="GO:0016020">
    <property type="term" value="C:membrane"/>
    <property type="evidence" value="ECO:0007669"/>
    <property type="project" value="InterPro"/>
</dbReference>